<dbReference type="GO" id="GO:0005351">
    <property type="term" value="F:carbohydrate:proton symporter activity"/>
    <property type="evidence" value="ECO:0007669"/>
    <property type="project" value="TreeGrafter"/>
</dbReference>
<evidence type="ECO:0000256" key="6">
    <source>
        <dbReference type="ARBA" id="ARBA00023136"/>
    </source>
</evidence>
<dbReference type="InterPro" id="IPR020846">
    <property type="entry name" value="MFS_dom"/>
</dbReference>
<evidence type="ECO:0000256" key="1">
    <source>
        <dbReference type="ARBA" id="ARBA00004141"/>
    </source>
</evidence>
<reference evidence="10" key="1">
    <citation type="submission" date="2022-07" db="EMBL/GenBank/DDBJ databases">
        <title>Fungi with potential for degradation of polypropylene.</title>
        <authorList>
            <person name="Gostincar C."/>
        </authorList>
    </citation>
    <scope>NUCLEOTIDE SEQUENCE</scope>
    <source>
        <strain evidence="10">EXF-13308</strain>
    </source>
</reference>
<name>A0AA38S4Q2_9PEZI</name>
<dbReference type="InterPro" id="IPR005829">
    <property type="entry name" value="Sugar_transporter_CS"/>
</dbReference>
<feature type="transmembrane region" description="Helical" evidence="8">
    <location>
        <begin position="439"/>
        <end position="458"/>
    </location>
</feature>
<dbReference type="Gene3D" id="1.20.1250.20">
    <property type="entry name" value="MFS general substrate transporter like domains"/>
    <property type="match status" value="1"/>
</dbReference>
<keyword evidence="4 8" id="KW-0812">Transmembrane</keyword>
<feature type="transmembrane region" description="Helical" evidence="8">
    <location>
        <begin position="369"/>
        <end position="394"/>
    </location>
</feature>
<comment type="similarity">
    <text evidence="2 7">Belongs to the major facilitator superfamily. Sugar transporter (TC 2.A.1.1) family.</text>
</comment>
<dbReference type="PRINTS" id="PR00171">
    <property type="entry name" value="SUGRTRNSPORT"/>
</dbReference>
<feature type="transmembrane region" description="Helical" evidence="8">
    <location>
        <begin position="314"/>
        <end position="331"/>
    </location>
</feature>
<dbReference type="InterPro" id="IPR003663">
    <property type="entry name" value="Sugar/inositol_transpt"/>
</dbReference>
<accession>A0AA38S4Q2</accession>
<evidence type="ECO:0000313" key="10">
    <source>
        <dbReference type="EMBL" id="KAJ9156225.1"/>
    </source>
</evidence>
<feature type="transmembrane region" description="Helical" evidence="8">
    <location>
        <begin position="338"/>
        <end position="363"/>
    </location>
</feature>
<keyword evidence="11" id="KW-1185">Reference proteome</keyword>
<feature type="transmembrane region" description="Helical" evidence="8">
    <location>
        <begin position="94"/>
        <end position="112"/>
    </location>
</feature>
<dbReference type="AlphaFoldDB" id="A0AA38S4Q2"/>
<evidence type="ECO:0000256" key="4">
    <source>
        <dbReference type="ARBA" id="ARBA00022692"/>
    </source>
</evidence>
<dbReference type="InterPro" id="IPR036259">
    <property type="entry name" value="MFS_trans_sf"/>
</dbReference>
<feature type="transmembrane region" description="Helical" evidence="8">
    <location>
        <begin position="20"/>
        <end position="39"/>
    </location>
</feature>
<feature type="transmembrane region" description="Helical" evidence="8">
    <location>
        <begin position="118"/>
        <end position="141"/>
    </location>
</feature>
<dbReference type="Proteomes" id="UP001174694">
    <property type="component" value="Unassembled WGS sequence"/>
</dbReference>
<sequence>MASSHPPRQHLSRFVPRSQIALLVAIIGVSVVDSVLLGYDSSLMGSLNVMATYSDYFTLNTSTKSLNTASSFVGGACACFVSGWFADYFGRRKGMFLSCAITLIGAVIQAAAQNIGMFIAARFIIGFGLGFAQTSCVPYVAETIPPKYRAFGLGMFFSCWNVGTLIASGVCYGTSPWSSNWAWRLPSLIQIVPSILAAMVVMILPESPRWLINQDRHDEALEVLAAVNAGGDKDAPSVILQYREITDTIAWEKAQHLSFFKSFSGKANRKRLVLVATFSIISMLPGTNIITFYFGDMLTQAGINNSTTQLQINIILTAWTMVFSIVGSWFADAVGRRTLCALSLAGQIVTFYALAGLTAVYGGSTDKSGIYGTIAMIFLYNAAYGYGIIPLTVLYPPEILPFSIRATGMGLYTFCAKVCGLFVTMAMPYALNAIGWKTYIINASVDFLMLAGVILFWVETRGLTLEEVDKKFDGVKHSDVPDLKEVIEGEVEMGSESIKQQVKD</sequence>
<feature type="transmembrane region" description="Helical" evidence="8">
    <location>
        <begin position="272"/>
        <end position="294"/>
    </location>
</feature>
<keyword evidence="5 8" id="KW-1133">Transmembrane helix</keyword>
<feature type="domain" description="Major facilitator superfamily (MFS) profile" evidence="9">
    <location>
        <begin position="26"/>
        <end position="461"/>
    </location>
</feature>
<gene>
    <name evidence="10" type="ORF">NKR23_g904</name>
</gene>
<dbReference type="GO" id="GO:0016020">
    <property type="term" value="C:membrane"/>
    <property type="evidence" value="ECO:0007669"/>
    <property type="project" value="UniProtKB-SubCell"/>
</dbReference>
<comment type="caution">
    <text evidence="10">The sequence shown here is derived from an EMBL/GenBank/DDBJ whole genome shotgun (WGS) entry which is preliminary data.</text>
</comment>
<dbReference type="InterPro" id="IPR005828">
    <property type="entry name" value="MFS_sugar_transport-like"/>
</dbReference>
<dbReference type="NCBIfam" id="TIGR00879">
    <property type="entry name" value="SP"/>
    <property type="match status" value="1"/>
</dbReference>
<dbReference type="EMBL" id="JANBVO010000002">
    <property type="protein sequence ID" value="KAJ9156225.1"/>
    <property type="molecule type" value="Genomic_DNA"/>
</dbReference>
<dbReference type="InterPro" id="IPR050360">
    <property type="entry name" value="MFS_Sugar_Transporters"/>
</dbReference>
<evidence type="ECO:0000256" key="5">
    <source>
        <dbReference type="ARBA" id="ARBA00022989"/>
    </source>
</evidence>
<dbReference type="PANTHER" id="PTHR48022:SF31">
    <property type="entry name" value="HEXOSE TRANSPORTER"/>
    <property type="match status" value="1"/>
</dbReference>
<evidence type="ECO:0000256" key="7">
    <source>
        <dbReference type="RuleBase" id="RU003346"/>
    </source>
</evidence>
<evidence type="ECO:0000256" key="2">
    <source>
        <dbReference type="ARBA" id="ARBA00010992"/>
    </source>
</evidence>
<dbReference type="FunFam" id="1.20.1250.20:FF:000134">
    <property type="entry name" value="MFS sugar transporter protein"/>
    <property type="match status" value="1"/>
</dbReference>
<feature type="transmembrane region" description="Helical" evidence="8">
    <location>
        <begin position="69"/>
        <end position="87"/>
    </location>
</feature>
<dbReference type="PANTHER" id="PTHR48022">
    <property type="entry name" value="PLASTIDIC GLUCOSE TRANSPORTER 4"/>
    <property type="match status" value="1"/>
</dbReference>
<feature type="transmembrane region" description="Helical" evidence="8">
    <location>
        <begin position="181"/>
        <end position="204"/>
    </location>
</feature>
<comment type="subcellular location">
    <subcellularLocation>
        <location evidence="1">Membrane</location>
        <topology evidence="1">Multi-pass membrane protein</topology>
    </subcellularLocation>
</comment>
<dbReference type="PROSITE" id="PS50850">
    <property type="entry name" value="MFS"/>
    <property type="match status" value="1"/>
</dbReference>
<dbReference type="SUPFAM" id="SSF103473">
    <property type="entry name" value="MFS general substrate transporter"/>
    <property type="match status" value="1"/>
</dbReference>
<feature type="transmembrane region" description="Helical" evidence="8">
    <location>
        <begin position="406"/>
        <end position="427"/>
    </location>
</feature>
<keyword evidence="3 7" id="KW-0813">Transport</keyword>
<evidence type="ECO:0000256" key="8">
    <source>
        <dbReference type="SAM" id="Phobius"/>
    </source>
</evidence>
<proteinExistence type="inferred from homology"/>
<evidence type="ECO:0000313" key="11">
    <source>
        <dbReference type="Proteomes" id="UP001174694"/>
    </source>
</evidence>
<dbReference type="PROSITE" id="PS00217">
    <property type="entry name" value="SUGAR_TRANSPORT_2"/>
    <property type="match status" value="1"/>
</dbReference>
<evidence type="ECO:0000256" key="3">
    <source>
        <dbReference type="ARBA" id="ARBA00022448"/>
    </source>
</evidence>
<protein>
    <submittedName>
        <fullName evidence="10">Hexose transporter</fullName>
    </submittedName>
</protein>
<organism evidence="10 11">
    <name type="scientific">Pleurostoma richardsiae</name>
    <dbReference type="NCBI Taxonomy" id="41990"/>
    <lineage>
        <taxon>Eukaryota</taxon>
        <taxon>Fungi</taxon>
        <taxon>Dikarya</taxon>
        <taxon>Ascomycota</taxon>
        <taxon>Pezizomycotina</taxon>
        <taxon>Sordariomycetes</taxon>
        <taxon>Sordariomycetidae</taxon>
        <taxon>Calosphaeriales</taxon>
        <taxon>Pleurostomataceae</taxon>
        <taxon>Pleurostoma</taxon>
    </lineage>
</organism>
<evidence type="ECO:0000259" key="9">
    <source>
        <dbReference type="PROSITE" id="PS50850"/>
    </source>
</evidence>
<dbReference type="Pfam" id="PF00083">
    <property type="entry name" value="Sugar_tr"/>
    <property type="match status" value="1"/>
</dbReference>
<dbReference type="PROSITE" id="PS00216">
    <property type="entry name" value="SUGAR_TRANSPORT_1"/>
    <property type="match status" value="2"/>
</dbReference>
<keyword evidence="6 8" id="KW-0472">Membrane</keyword>
<feature type="transmembrane region" description="Helical" evidence="8">
    <location>
        <begin position="153"/>
        <end position="175"/>
    </location>
</feature>